<sequence length="482" mass="55663">MVILLIIIFFRKEKRMRKRVKAQDKQAKKLIDLFEYLRILFEDNEGLFLVEIKEYFNKFGSFQRLIPEHRRKGFLSSFASKSKLKNAWWHLIQEILIFHWLSVSHQRAPASSRHKSPQHYYYHPPQHYYYYTKLKKGDVRKKEGKYNGRDFKHRKKMQGCHADYQMDFSLESWKDSQYHYLHLKSLIAAAAIEPSGYHLHQRVPAVNSQIPPLLGTPAIEDFVGINHSSEFPFLISCDSLVFPLSHLVFLSFCFSISNSIPTLVSNHSPLHSPSNLNSSNSHTTTSTTLLTTPLFIFNSFLTALIFRHIFQFQSLVISSSVISLHFNLVFLIDSIYYMSTTPTPPSPYPGESQDTMILKSQLEPVSMERELNQEEEARKEEGNIEIQRMEVEAEEDQEEESREEEKMIEEERVEGGVGKSKLEVQEEEEGYRMDQGGLQQSSIDSSSIHEIVVKVDRQGRQGEVFGTGNSVKGELGRSGGEN</sequence>
<feature type="compositionally biased region" description="Acidic residues" evidence="1">
    <location>
        <begin position="392"/>
        <end position="402"/>
    </location>
</feature>
<evidence type="ECO:0000313" key="2">
    <source>
        <dbReference type="EMBL" id="KNZ49953.1"/>
    </source>
</evidence>
<reference evidence="2 3" key="1">
    <citation type="submission" date="2015-08" db="EMBL/GenBank/DDBJ databases">
        <title>Next Generation Sequencing and Analysis of the Genome of Puccinia sorghi L Schw, the Causal Agent of Maize Common Rust.</title>
        <authorList>
            <person name="Rochi L."/>
            <person name="Burguener G."/>
            <person name="Darino M."/>
            <person name="Turjanski A."/>
            <person name="Kreff E."/>
            <person name="Dieguez M.J."/>
            <person name="Sacco F."/>
        </authorList>
    </citation>
    <scope>NUCLEOTIDE SEQUENCE [LARGE SCALE GENOMIC DNA]</scope>
    <source>
        <strain evidence="2 3">RO10H11247</strain>
    </source>
</reference>
<feature type="compositionally biased region" description="Basic and acidic residues" evidence="1">
    <location>
        <begin position="451"/>
        <end position="460"/>
    </location>
</feature>
<keyword evidence="3" id="KW-1185">Reference proteome</keyword>
<feature type="compositionally biased region" description="Polar residues" evidence="1">
    <location>
        <begin position="437"/>
        <end position="448"/>
    </location>
</feature>
<accession>A0A0L6UN45</accession>
<dbReference type="AlphaFoldDB" id="A0A0L6UN45"/>
<dbReference type="Proteomes" id="UP000037035">
    <property type="component" value="Unassembled WGS sequence"/>
</dbReference>
<name>A0A0L6UN45_9BASI</name>
<feature type="compositionally biased region" description="Basic and acidic residues" evidence="1">
    <location>
        <begin position="403"/>
        <end position="424"/>
    </location>
</feature>
<feature type="region of interest" description="Disordered" evidence="1">
    <location>
        <begin position="391"/>
        <end position="482"/>
    </location>
</feature>
<dbReference type="VEuPathDB" id="FungiDB:VP01_4674g1"/>
<proteinExistence type="predicted"/>
<organism evidence="2 3">
    <name type="scientific">Puccinia sorghi</name>
    <dbReference type="NCBI Taxonomy" id="27349"/>
    <lineage>
        <taxon>Eukaryota</taxon>
        <taxon>Fungi</taxon>
        <taxon>Dikarya</taxon>
        <taxon>Basidiomycota</taxon>
        <taxon>Pucciniomycotina</taxon>
        <taxon>Pucciniomycetes</taxon>
        <taxon>Pucciniales</taxon>
        <taxon>Pucciniaceae</taxon>
        <taxon>Puccinia</taxon>
    </lineage>
</organism>
<gene>
    <name evidence="2" type="ORF">VP01_4674g1</name>
</gene>
<protein>
    <submittedName>
        <fullName evidence="2">Uncharacterized protein</fullName>
    </submittedName>
</protein>
<dbReference type="EMBL" id="LAVV01009806">
    <property type="protein sequence ID" value="KNZ49953.1"/>
    <property type="molecule type" value="Genomic_DNA"/>
</dbReference>
<comment type="caution">
    <text evidence="2">The sequence shown here is derived from an EMBL/GenBank/DDBJ whole genome shotgun (WGS) entry which is preliminary data.</text>
</comment>
<evidence type="ECO:0000256" key="1">
    <source>
        <dbReference type="SAM" id="MobiDB-lite"/>
    </source>
</evidence>
<evidence type="ECO:0000313" key="3">
    <source>
        <dbReference type="Proteomes" id="UP000037035"/>
    </source>
</evidence>